<feature type="transmembrane region" description="Helical" evidence="6">
    <location>
        <begin position="134"/>
        <end position="153"/>
    </location>
</feature>
<feature type="transmembrane region" description="Helical" evidence="6">
    <location>
        <begin position="101"/>
        <end position="122"/>
    </location>
</feature>
<comment type="subcellular location">
    <subcellularLocation>
        <location evidence="1">Membrane</location>
        <topology evidence="1">Multi-pass membrane protein</topology>
    </subcellularLocation>
</comment>
<keyword evidence="4 6" id="KW-1133">Transmembrane helix</keyword>
<dbReference type="GO" id="GO:0034755">
    <property type="term" value="P:iron ion transmembrane transport"/>
    <property type="evidence" value="ECO:0007669"/>
    <property type="project" value="TreeGrafter"/>
</dbReference>
<evidence type="ECO:0000313" key="7">
    <source>
        <dbReference type="EMBL" id="MBM3274848.1"/>
    </source>
</evidence>
<dbReference type="GO" id="GO:0005384">
    <property type="term" value="F:manganese ion transmembrane transporter activity"/>
    <property type="evidence" value="ECO:0007669"/>
    <property type="project" value="TreeGrafter"/>
</dbReference>
<reference evidence="7 8" key="1">
    <citation type="submission" date="2019-03" db="EMBL/GenBank/DDBJ databases">
        <title>Lake Tanganyika Metagenome-Assembled Genomes (MAGs).</title>
        <authorList>
            <person name="Tran P."/>
        </authorList>
    </citation>
    <scope>NUCLEOTIDE SEQUENCE [LARGE SCALE GENOMIC DNA]</scope>
    <source>
        <strain evidence="7">K_DeepCast_65m_m2_236</strain>
    </source>
</reference>
<feature type="transmembrane region" description="Helical" evidence="6">
    <location>
        <begin position="256"/>
        <end position="280"/>
    </location>
</feature>
<dbReference type="InterPro" id="IPR001046">
    <property type="entry name" value="NRAMP_fam"/>
</dbReference>
<evidence type="ECO:0000256" key="5">
    <source>
        <dbReference type="ARBA" id="ARBA00023136"/>
    </source>
</evidence>
<feature type="transmembrane region" description="Helical" evidence="6">
    <location>
        <begin position="27"/>
        <end position="44"/>
    </location>
</feature>
<keyword evidence="3 6" id="KW-0812">Transmembrane</keyword>
<dbReference type="GO" id="GO:0005886">
    <property type="term" value="C:plasma membrane"/>
    <property type="evidence" value="ECO:0007669"/>
    <property type="project" value="TreeGrafter"/>
</dbReference>
<dbReference type="PANTHER" id="PTHR11706:SF33">
    <property type="entry name" value="NATURAL RESISTANCE-ASSOCIATED MACROPHAGE PROTEIN 2"/>
    <property type="match status" value="1"/>
</dbReference>
<sequence>MSGTRRLTVPEQDTEALITIRFNKRRWLLLLGTLGPGVLAASAGNDAGGIATYATSGAVYGYAMLWVMVFVLIAMSMVQEMCARMGAVTGKGLSSLIRERFGVRMTAFAMLALLIANSAVVISEFAGVAAAAELLGVTKYVAVPAGAIFIWALVVRGNYERVERVLIGLSMLLLTYVVAAFLAKPDWNEVAMSALIPHPPRVEPGTPTPTFLSGYFLVMIAIVGTTISPWMQFFLQSTIVDKGLTMKNFRFARLDSLVGTSVSVVIACFIMIATASALYYPAQVPHPLRDAADAAKALAPVVGHHAEWLFAVGLLGASLLAAAVVPLSTAYAVCEAFGWEVGLSKEFSEAPAFLGLFTALIALGAVVVLWPKLPLVLVMLVSQDINGILLPVILVFMLRLVNDRRLMGPYVNGQGYNVVVWGLTYLLV</sequence>
<feature type="non-terminal residue" evidence="7">
    <location>
        <position position="428"/>
    </location>
</feature>
<dbReference type="AlphaFoldDB" id="A0A938BN08"/>
<feature type="transmembrane region" description="Helical" evidence="6">
    <location>
        <begin position="50"/>
        <end position="75"/>
    </location>
</feature>
<dbReference type="EMBL" id="VGJX01000350">
    <property type="protein sequence ID" value="MBM3274848.1"/>
    <property type="molecule type" value="Genomic_DNA"/>
</dbReference>
<evidence type="ECO:0000256" key="2">
    <source>
        <dbReference type="ARBA" id="ARBA00022448"/>
    </source>
</evidence>
<keyword evidence="2" id="KW-0813">Transport</keyword>
<name>A0A938BN08_9BACT</name>
<feature type="transmembrane region" description="Helical" evidence="6">
    <location>
        <begin position="352"/>
        <end position="370"/>
    </location>
</feature>
<evidence type="ECO:0000256" key="6">
    <source>
        <dbReference type="SAM" id="Phobius"/>
    </source>
</evidence>
<feature type="transmembrane region" description="Helical" evidence="6">
    <location>
        <begin position="165"/>
        <end position="183"/>
    </location>
</feature>
<dbReference type="Pfam" id="PF01566">
    <property type="entry name" value="Nramp"/>
    <property type="match status" value="1"/>
</dbReference>
<feature type="transmembrane region" description="Helical" evidence="6">
    <location>
        <begin position="376"/>
        <end position="398"/>
    </location>
</feature>
<comment type="caution">
    <text evidence="7">The sequence shown here is derived from an EMBL/GenBank/DDBJ whole genome shotgun (WGS) entry which is preliminary data.</text>
</comment>
<feature type="transmembrane region" description="Helical" evidence="6">
    <location>
        <begin position="214"/>
        <end position="235"/>
    </location>
</feature>
<accession>A0A938BN08</accession>
<dbReference type="NCBIfam" id="NF037982">
    <property type="entry name" value="Nramp_1"/>
    <property type="match status" value="1"/>
</dbReference>
<protein>
    <submittedName>
        <fullName evidence="7">Nramp family divalent metal transporter</fullName>
    </submittedName>
</protein>
<evidence type="ECO:0000256" key="1">
    <source>
        <dbReference type="ARBA" id="ARBA00004141"/>
    </source>
</evidence>
<proteinExistence type="predicted"/>
<keyword evidence="5 6" id="KW-0472">Membrane</keyword>
<evidence type="ECO:0000313" key="8">
    <source>
        <dbReference type="Proteomes" id="UP000703893"/>
    </source>
</evidence>
<dbReference type="Proteomes" id="UP000703893">
    <property type="component" value="Unassembled WGS sequence"/>
</dbReference>
<evidence type="ECO:0000256" key="4">
    <source>
        <dbReference type="ARBA" id="ARBA00022989"/>
    </source>
</evidence>
<gene>
    <name evidence="7" type="ORF">FJZ00_06830</name>
</gene>
<organism evidence="7 8">
    <name type="scientific">Candidatus Tanganyikabacteria bacterium</name>
    <dbReference type="NCBI Taxonomy" id="2961651"/>
    <lineage>
        <taxon>Bacteria</taxon>
        <taxon>Bacillati</taxon>
        <taxon>Candidatus Sericytochromatia</taxon>
        <taxon>Candidatus Tanganyikabacteria</taxon>
    </lineage>
</organism>
<dbReference type="PANTHER" id="PTHR11706">
    <property type="entry name" value="SOLUTE CARRIER PROTEIN FAMILY 11 MEMBER"/>
    <property type="match status" value="1"/>
</dbReference>
<evidence type="ECO:0000256" key="3">
    <source>
        <dbReference type="ARBA" id="ARBA00022692"/>
    </source>
</evidence>
<dbReference type="GO" id="GO:0015086">
    <property type="term" value="F:cadmium ion transmembrane transporter activity"/>
    <property type="evidence" value="ECO:0007669"/>
    <property type="project" value="TreeGrafter"/>
</dbReference>
<feature type="transmembrane region" description="Helical" evidence="6">
    <location>
        <begin position="308"/>
        <end position="331"/>
    </location>
</feature>